<proteinExistence type="predicted"/>
<reference evidence="2" key="2">
    <citation type="journal article" date="2015" name="Fish Shellfish Immunol.">
        <title>Early steps in the European eel (Anguilla anguilla)-Vibrio vulnificus interaction in the gills: Role of the RtxA13 toxin.</title>
        <authorList>
            <person name="Callol A."/>
            <person name="Pajuelo D."/>
            <person name="Ebbesson L."/>
            <person name="Teles M."/>
            <person name="MacKenzie S."/>
            <person name="Amaro C."/>
        </authorList>
    </citation>
    <scope>NUCLEOTIDE SEQUENCE</scope>
</reference>
<evidence type="ECO:0000256" key="1">
    <source>
        <dbReference type="SAM" id="SignalP"/>
    </source>
</evidence>
<accession>A0A0E9X4K3</accession>
<evidence type="ECO:0000313" key="2">
    <source>
        <dbReference type="EMBL" id="JAH96790.1"/>
    </source>
</evidence>
<dbReference type="EMBL" id="GBXM01011787">
    <property type="protein sequence ID" value="JAH96790.1"/>
    <property type="molecule type" value="Transcribed_RNA"/>
</dbReference>
<sequence length="65" mass="7461">MISRCLWSLVLVVEVMAMYSKTADGTPHIVECEGFAVLKEQVFRPQIKEHICVRCHNRRCNTEGP</sequence>
<protein>
    <recommendedName>
        <fullName evidence="3">ZP domain-containing protein</fullName>
    </recommendedName>
</protein>
<name>A0A0E9X4K3_ANGAN</name>
<feature type="signal peptide" evidence="1">
    <location>
        <begin position="1"/>
        <end position="17"/>
    </location>
</feature>
<dbReference type="AlphaFoldDB" id="A0A0E9X4K3"/>
<evidence type="ECO:0008006" key="3">
    <source>
        <dbReference type="Google" id="ProtNLM"/>
    </source>
</evidence>
<organism evidence="2">
    <name type="scientific">Anguilla anguilla</name>
    <name type="common">European freshwater eel</name>
    <name type="synonym">Muraena anguilla</name>
    <dbReference type="NCBI Taxonomy" id="7936"/>
    <lineage>
        <taxon>Eukaryota</taxon>
        <taxon>Metazoa</taxon>
        <taxon>Chordata</taxon>
        <taxon>Craniata</taxon>
        <taxon>Vertebrata</taxon>
        <taxon>Euteleostomi</taxon>
        <taxon>Actinopterygii</taxon>
        <taxon>Neopterygii</taxon>
        <taxon>Teleostei</taxon>
        <taxon>Anguilliformes</taxon>
        <taxon>Anguillidae</taxon>
        <taxon>Anguilla</taxon>
    </lineage>
</organism>
<feature type="chain" id="PRO_5002435224" description="ZP domain-containing protein" evidence="1">
    <location>
        <begin position="18"/>
        <end position="65"/>
    </location>
</feature>
<keyword evidence="1" id="KW-0732">Signal</keyword>
<reference evidence="2" key="1">
    <citation type="submission" date="2014-11" db="EMBL/GenBank/DDBJ databases">
        <authorList>
            <person name="Amaro Gonzalez C."/>
        </authorList>
    </citation>
    <scope>NUCLEOTIDE SEQUENCE</scope>
</reference>